<reference evidence="1 2" key="1">
    <citation type="submission" date="2016-12" db="EMBL/GenBank/DDBJ databases">
        <authorList>
            <person name="Song W.-J."/>
            <person name="Kurnit D.M."/>
        </authorList>
    </citation>
    <scope>NUCLEOTIDE SEQUENCE [LARGE SCALE GENOMIC DNA]</scope>
    <source>
        <strain evidence="1 2">DSM 18488</strain>
    </source>
</reference>
<evidence type="ECO:0000313" key="2">
    <source>
        <dbReference type="Proteomes" id="UP000184603"/>
    </source>
</evidence>
<organism evidence="1 2">
    <name type="scientific">Desulfopila aestuarii DSM 18488</name>
    <dbReference type="NCBI Taxonomy" id="1121416"/>
    <lineage>
        <taxon>Bacteria</taxon>
        <taxon>Pseudomonadati</taxon>
        <taxon>Thermodesulfobacteriota</taxon>
        <taxon>Desulfobulbia</taxon>
        <taxon>Desulfobulbales</taxon>
        <taxon>Desulfocapsaceae</taxon>
        <taxon>Desulfopila</taxon>
    </lineage>
</organism>
<dbReference type="AlphaFoldDB" id="A0A1M7YEC2"/>
<name>A0A1M7YEC2_9BACT</name>
<dbReference type="SUPFAM" id="SSF81301">
    <property type="entry name" value="Nucleotidyltransferase"/>
    <property type="match status" value="1"/>
</dbReference>
<dbReference type="Proteomes" id="UP000184603">
    <property type="component" value="Unassembled WGS sequence"/>
</dbReference>
<gene>
    <name evidence="1" type="ORF">SAMN02745220_03741</name>
</gene>
<keyword evidence="2" id="KW-1185">Reference proteome</keyword>
<protein>
    <submittedName>
        <fullName evidence="1">Uncharacterized protein</fullName>
    </submittedName>
</protein>
<sequence>METMSKLEILETLQALKPELIKRYHVKGMELFGSAERDEQHSHSEPLAK</sequence>
<dbReference type="InterPro" id="IPR043519">
    <property type="entry name" value="NT_sf"/>
</dbReference>
<evidence type="ECO:0000313" key="1">
    <source>
        <dbReference type="EMBL" id="SHO50994.1"/>
    </source>
</evidence>
<proteinExistence type="predicted"/>
<accession>A0A1M7YEC2</accession>
<dbReference type="EMBL" id="FRFE01000022">
    <property type="protein sequence ID" value="SHO50994.1"/>
    <property type="molecule type" value="Genomic_DNA"/>
</dbReference>